<dbReference type="InterPro" id="IPR011009">
    <property type="entry name" value="Kinase-like_dom_sf"/>
</dbReference>
<proteinExistence type="predicted"/>
<keyword evidence="2" id="KW-1185">Reference proteome</keyword>
<dbReference type="Proteomes" id="UP000579281">
    <property type="component" value="Unassembled WGS sequence"/>
</dbReference>
<dbReference type="RefSeq" id="WP_184310295.1">
    <property type="nucleotide sequence ID" value="NZ_JACHEN010000009.1"/>
</dbReference>
<accession>A0A841L033</accession>
<sequence length="196" mass="23547">MNRLIYERYVKDFQINLLDCKLLGRGHNGIVYMLPEGKIIKICFEPESCEKEYAILKRVARSKYFPRVYGMNGNYMIRDYVEGIILKDYIKEYGLDRNLSIKLIELLKEFKRLRFSKIDLRCKDIIIQPNGNLMVIDPKKFYSKKRNFPRHLSKGLYKLGVLDYFMSVVKDVSPQLYKQWYLEIDNYIQEKKEELD</sequence>
<dbReference type="SUPFAM" id="SSF56112">
    <property type="entry name" value="Protein kinase-like (PK-like)"/>
    <property type="match status" value="1"/>
</dbReference>
<evidence type="ECO:0000313" key="2">
    <source>
        <dbReference type="Proteomes" id="UP000579281"/>
    </source>
</evidence>
<protein>
    <submittedName>
        <fullName evidence="1">Putative Ser/Thr protein kinase</fullName>
    </submittedName>
</protein>
<organism evidence="1 2">
    <name type="scientific">Anaerosolibacter carboniphilus</name>
    <dbReference type="NCBI Taxonomy" id="1417629"/>
    <lineage>
        <taxon>Bacteria</taxon>
        <taxon>Bacillati</taxon>
        <taxon>Bacillota</taxon>
        <taxon>Clostridia</taxon>
        <taxon>Peptostreptococcales</taxon>
        <taxon>Thermotaleaceae</taxon>
        <taxon>Anaerosolibacter</taxon>
    </lineage>
</organism>
<dbReference type="GO" id="GO:0016301">
    <property type="term" value="F:kinase activity"/>
    <property type="evidence" value="ECO:0007669"/>
    <property type="project" value="UniProtKB-KW"/>
</dbReference>
<evidence type="ECO:0000313" key="1">
    <source>
        <dbReference type="EMBL" id="MBB6215745.1"/>
    </source>
</evidence>
<dbReference type="EMBL" id="JACHEN010000009">
    <property type="protein sequence ID" value="MBB6215745.1"/>
    <property type="molecule type" value="Genomic_DNA"/>
</dbReference>
<reference evidence="1 2" key="1">
    <citation type="submission" date="2020-08" db="EMBL/GenBank/DDBJ databases">
        <title>Genomic Encyclopedia of Type Strains, Phase IV (KMG-IV): sequencing the most valuable type-strain genomes for metagenomic binning, comparative biology and taxonomic classification.</title>
        <authorList>
            <person name="Goeker M."/>
        </authorList>
    </citation>
    <scope>NUCLEOTIDE SEQUENCE [LARGE SCALE GENOMIC DNA]</scope>
    <source>
        <strain evidence="1 2">DSM 103526</strain>
    </source>
</reference>
<name>A0A841L033_9FIRM</name>
<comment type="caution">
    <text evidence="1">The sequence shown here is derived from an EMBL/GenBank/DDBJ whole genome shotgun (WGS) entry which is preliminary data.</text>
</comment>
<gene>
    <name evidence="1" type="ORF">HNQ80_001834</name>
</gene>
<keyword evidence="1" id="KW-0418">Kinase</keyword>
<dbReference type="AlphaFoldDB" id="A0A841L033"/>
<keyword evidence="1" id="KW-0808">Transferase</keyword>